<dbReference type="KEGG" id="cgk:CGERO_00080"/>
<accession>A0A3G6IX69</accession>
<dbReference type="Proteomes" id="UP000271587">
    <property type="component" value="Chromosome"/>
</dbReference>
<evidence type="ECO:0000313" key="3">
    <source>
        <dbReference type="Proteomes" id="UP000271587"/>
    </source>
</evidence>
<protein>
    <submittedName>
        <fullName evidence="2">Uncharacterized protein</fullName>
    </submittedName>
</protein>
<dbReference type="AlphaFoldDB" id="A0A3G6IX69"/>
<keyword evidence="3" id="KW-1185">Reference proteome</keyword>
<proteinExistence type="predicted"/>
<evidence type="ECO:0000313" key="2">
    <source>
        <dbReference type="EMBL" id="AZA10355.1"/>
    </source>
</evidence>
<keyword evidence="1" id="KW-1133">Transmembrane helix</keyword>
<keyword evidence="1" id="KW-0812">Transmembrane</keyword>
<feature type="transmembrane region" description="Helical" evidence="1">
    <location>
        <begin position="7"/>
        <end position="27"/>
    </location>
</feature>
<reference evidence="2 3" key="1">
    <citation type="submission" date="2018-11" db="EMBL/GenBank/DDBJ databases">
        <authorList>
            <person name="Kleinhagauer T."/>
            <person name="Glaeser S.P."/>
            <person name="Spergser J."/>
            <person name="Ruckert C."/>
            <person name="Kaempfer P."/>
            <person name="Busse H.-J."/>
        </authorList>
    </citation>
    <scope>NUCLEOTIDE SEQUENCE [LARGE SCALE GENOMIC DNA]</scope>
    <source>
        <strain evidence="2 3">W8</strain>
    </source>
</reference>
<feature type="transmembrane region" description="Helical" evidence="1">
    <location>
        <begin position="39"/>
        <end position="59"/>
    </location>
</feature>
<evidence type="ECO:0000256" key="1">
    <source>
        <dbReference type="SAM" id="Phobius"/>
    </source>
</evidence>
<sequence>MNSQVPWHIRYSVVPSLIMAALILAVVLTERGLLSSMTLVWLMLSLAPAYMAALAWNSIRVIKYEQRS</sequence>
<gene>
    <name evidence="2" type="ORF">CGERO_00080</name>
</gene>
<organism evidence="2 3">
    <name type="scientific">Corynebacterium gerontici</name>
    <dbReference type="NCBI Taxonomy" id="2079234"/>
    <lineage>
        <taxon>Bacteria</taxon>
        <taxon>Bacillati</taxon>
        <taxon>Actinomycetota</taxon>
        <taxon>Actinomycetes</taxon>
        <taxon>Mycobacteriales</taxon>
        <taxon>Corynebacteriaceae</taxon>
        <taxon>Corynebacterium</taxon>
    </lineage>
</organism>
<keyword evidence="1" id="KW-0472">Membrane</keyword>
<dbReference type="EMBL" id="CP033897">
    <property type="protein sequence ID" value="AZA10355.1"/>
    <property type="molecule type" value="Genomic_DNA"/>
</dbReference>
<name>A0A3G6IX69_9CORY</name>